<dbReference type="Pfam" id="PF02036">
    <property type="entry name" value="SCP2"/>
    <property type="match status" value="1"/>
</dbReference>
<dbReference type="HAMAP" id="MF_02231">
    <property type="entry name" value="UbiT"/>
    <property type="match status" value="1"/>
</dbReference>
<comment type="similarity">
    <text evidence="1">Belongs to the UbiT family.</text>
</comment>
<evidence type="ECO:0000259" key="2">
    <source>
        <dbReference type="Pfam" id="PF02036"/>
    </source>
</evidence>
<dbReference type="InterPro" id="IPR003033">
    <property type="entry name" value="SCP2_sterol-bd_dom"/>
</dbReference>
<organism evidence="3 4">
    <name type="scientific">Paramixta manurensis</name>
    <dbReference type="NCBI Taxonomy" id="2740817"/>
    <lineage>
        <taxon>Bacteria</taxon>
        <taxon>Pseudomonadati</taxon>
        <taxon>Pseudomonadota</taxon>
        <taxon>Gammaproteobacteria</taxon>
        <taxon>Enterobacterales</taxon>
        <taxon>Erwiniaceae</taxon>
        <taxon>Paramixta</taxon>
    </lineage>
</organism>
<reference evidence="3 4" key="1">
    <citation type="submission" date="2020-06" db="EMBL/GenBank/DDBJ databases">
        <title>Genome sequence of Paramixta manurensis strain PD-1.</title>
        <authorList>
            <person name="Lee C.W."/>
            <person name="Kim J."/>
        </authorList>
    </citation>
    <scope>NUCLEOTIDE SEQUENCE [LARGE SCALE GENOMIC DNA]</scope>
    <source>
        <strain evidence="3 4">PD-1</strain>
    </source>
</reference>
<dbReference type="PIRSF" id="PIRSF025550">
    <property type="entry name" value="UCP025550_lpd_carrier"/>
    <property type="match status" value="1"/>
</dbReference>
<dbReference type="InterPro" id="IPR036527">
    <property type="entry name" value="SCP2_sterol-bd_dom_sf"/>
</dbReference>
<dbReference type="UniPathway" id="UPA00232"/>
<evidence type="ECO:0000313" key="3">
    <source>
        <dbReference type="EMBL" id="QKJ85504.1"/>
    </source>
</evidence>
<keyword evidence="4" id="KW-1185">Reference proteome</keyword>
<dbReference type="InterPro" id="IPR016830">
    <property type="entry name" value="UbiT"/>
</dbReference>
<dbReference type="KEGG" id="pmak:PMPD1_0529"/>
<proteinExistence type="inferred from homology"/>
<dbReference type="AlphaFoldDB" id="A0A6M8U7K3"/>
<comment type="function">
    <text evidence="1">Required for O(2)-independent ubiquinone (coenzyme Q) biosynthesis. Likely functions as an accessory factor.</text>
</comment>
<dbReference type="Gene3D" id="3.30.1050.10">
    <property type="entry name" value="SCP2 sterol-binding domain"/>
    <property type="match status" value="1"/>
</dbReference>
<dbReference type="PANTHER" id="PTHR10094:SF25">
    <property type="entry name" value="SCP2 STEROL-BINDING DOMAIN-CONTAINING PROTEIN 1"/>
    <property type="match status" value="1"/>
</dbReference>
<dbReference type="GO" id="GO:0006744">
    <property type="term" value="P:ubiquinone biosynthetic process"/>
    <property type="evidence" value="ECO:0007669"/>
    <property type="project" value="UniProtKB-UniRule"/>
</dbReference>
<feature type="domain" description="SCP2" evidence="2">
    <location>
        <begin position="44"/>
        <end position="134"/>
    </location>
</feature>
<keyword evidence="1" id="KW-0831">Ubiquinone biosynthesis</keyword>
<dbReference type="SUPFAM" id="SSF55718">
    <property type="entry name" value="SCP-like"/>
    <property type="match status" value="1"/>
</dbReference>
<sequence>MLNQLRAQCVSKGPAMLRFPLRLTPFTVKKVVLQQLLNWQFRHAVEEGELDFLTGRWLGVEITDLALNWAVSLDDEGRLQVALREQADVWFRGNANDLVLVAARKVDPDTLFFQRRLVIEGDTELGLEVKNLMDAIDLDAMPGPLRIGLLQLADFVEAGLNEDAISQGNRAGESC</sequence>
<protein>
    <recommendedName>
        <fullName evidence="1">Ubiquinone biosynthesis accessory factor UbiT</fullName>
    </recommendedName>
</protein>
<dbReference type="GO" id="GO:0005829">
    <property type="term" value="C:cytosol"/>
    <property type="evidence" value="ECO:0007669"/>
    <property type="project" value="TreeGrafter"/>
</dbReference>
<evidence type="ECO:0000313" key="4">
    <source>
        <dbReference type="Proteomes" id="UP000505325"/>
    </source>
</evidence>
<gene>
    <name evidence="1" type="primary">ubiT</name>
    <name evidence="3" type="ORF">PMPD1_0529</name>
</gene>
<evidence type="ECO:0000256" key="1">
    <source>
        <dbReference type="HAMAP-Rule" id="MF_02231"/>
    </source>
</evidence>
<dbReference type="Proteomes" id="UP000505325">
    <property type="component" value="Chromosome"/>
</dbReference>
<accession>A0A6M8U7K3</accession>
<comment type="pathway">
    <text evidence="1">Cofactor biosynthesis; ubiquinone biosynthesis.</text>
</comment>
<dbReference type="EMBL" id="CP054212">
    <property type="protein sequence ID" value="QKJ85504.1"/>
    <property type="molecule type" value="Genomic_DNA"/>
</dbReference>
<dbReference type="RefSeq" id="WP_173632589.1">
    <property type="nucleotide sequence ID" value="NZ_CP054212.1"/>
</dbReference>
<name>A0A6M8U7K3_9GAMM</name>
<dbReference type="PANTHER" id="PTHR10094">
    <property type="entry name" value="STEROL CARRIER PROTEIN 2 SCP-2 FAMILY PROTEIN"/>
    <property type="match status" value="1"/>
</dbReference>